<dbReference type="EMBL" id="BQNB010020327">
    <property type="protein sequence ID" value="GJT94770.1"/>
    <property type="molecule type" value="Genomic_DNA"/>
</dbReference>
<dbReference type="Proteomes" id="UP001151760">
    <property type="component" value="Unassembled WGS sequence"/>
</dbReference>
<feature type="region of interest" description="Disordered" evidence="1">
    <location>
        <begin position="1"/>
        <end position="24"/>
    </location>
</feature>
<organism evidence="2 3">
    <name type="scientific">Tanacetum coccineum</name>
    <dbReference type="NCBI Taxonomy" id="301880"/>
    <lineage>
        <taxon>Eukaryota</taxon>
        <taxon>Viridiplantae</taxon>
        <taxon>Streptophyta</taxon>
        <taxon>Embryophyta</taxon>
        <taxon>Tracheophyta</taxon>
        <taxon>Spermatophyta</taxon>
        <taxon>Magnoliopsida</taxon>
        <taxon>eudicotyledons</taxon>
        <taxon>Gunneridae</taxon>
        <taxon>Pentapetalae</taxon>
        <taxon>asterids</taxon>
        <taxon>campanulids</taxon>
        <taxon>Asterales</taxon>
        <taxon>Asteraceae</taxon>
        <taxon>Asteroideae</taxon>
        <taxon>Anthemideae</taxon>
        <taxon>Anthemidinae</taxon>
        <taxon>Tanacetum</taxon>
    </lineage>
</organism>
<dbReference type="Gene3D" id="3.30.420.10">
    <property type="entry name" value="Ribonuclease H-like superfamily/Ribonuclease H"/>
    <property type="match status" value="1"/>
</dbReference>
<sequence length="399" mass="45907">MAGSEDDIPPPPPPSQTPTKQTPHTISTIKLRILKKGEYDIWAMKMEHYLAHTTIISVELIKEKWSLIKEDAEYILSISLKASLLQTQKGYIRHDRFQKSSESTKINGAGVSTKMQIQILGLYLLPGLNFLNHKEPTKWTVSVFDDLYNNLRVFEFEFISGLRHRVGQVPINAARKVNTVKPIVNNARPKAGFHKSVSPFRKSFNRTTALRTNFSKQKVNTTEVNAVRLSTKRFTEQRIVDSRCSRHLTETSLPLLNIEDFNGALCFWSSKRTQHLQSLSVPRYGDKKEQGFFSTLTLNPYSFAYGFYIGPTSARSLNQKTYAGYHDDFSKVELEVFFLRTKDETRGILKDFIRQIENQLNQKVKSIRCDNGTEFKNRDFIKFYGSKGIKREYSNARTP</sequence>
<name>A0ABQ5I539_9ASTR</name>
<gene>
    <name evidence="2" type="ORF">Tco_1090288</name>
</gene>
<reference evidence="2" key="2">
    <citation type="submission" date="2022-01" db="EMBL/GenBank/DDBJ databases">
        <authorList>
            <person name="Yamashiro T."/>
            <person name="Shiraishi A."/>
            <person name="Satake H."/>
            <person name="Nakayama K."/>
        </authorList>
    </citation>
    <scope>NUCLEOTIDE SEQUENCE</scope>
</reference>
<keyword evidence="3" id="KW-1185">Reference proteome</keyword>
<evidence type="ECO:0000256" key="1">
    <source>
        <dbReference type="SAM" id="MobiDB-lite"/>
    </source>
</evidence>
<dbReference type="InterPro" id="IPR039537">
    <property type="entry name" value="Retrotran_Ty1/copia-like"/>
</dbReference>
<reference evidence="2" key="1">
    <citation type="journal article" date="2022" name="Int. J. Mol. Sci.">
        <title>Draft Genome of Tanacetum Coccineum: Genomic Comparison of Closely Related Tanacetum-Family Plants.</title>
        <authorList>
            <person name="Yamashiro T."/>
            <person name="Shiraishi A."/>
            <person name="Nakayama K."/>
            <person name="Satake H."/>
        </authorList>
    </citation>
    <scope>NUCLEOTIDE SEQUENCE</scope>
</reference>
<dbReference type="PANTHER" id="PTHR42648">
    <property type="entry name" value="TRANSPOSASE, PUTATIVE-RELATED"/>
    <property type="match status" value="1"/>
</dbReference>
<proteinExistence type="predicted"/>
<evidence type="ECO:0000313" key="2">
    <source>
        <dbReference type="EMBL" id="GJT94770.1"/>
    </source>
</evidence>
<dbReference type="SUPFAM" id="SSF53098">
    <property type="entry name" value="Ribonuclease H-like"/>
    <property type="match status" value="1"/>
</dbReference>
<evidence type="ECO:0000313" key="3">
    <source>
        <dbReference type="Proteomes" id="UP001151760"/>
    </source>
</evidence>
<dbReference type="InterPro" id="IPR012337">
    <property type="entry name" value="RNaseH-like_sf"/>
</dbReference>
<dbReference type="InterPro" id="IPR036397">
    <property type="entry name" value="RNaseH_sf"/>
</dbReference>
<accession>A0ABQ5I539</accession>
<comment type="caution">
    <text evidence="2">The sequence shown here is derived from an EMBL/GenBank/DDBJ whole genome shotgun (WGS) entry which is preliminary data.</text>
</comment>
<dbReference type="PANTHER" id="PTHR42648:SF21">
    <property type="entry name" value="CYSTEINE-RICH RLK (RECEPTOR-LIKE PROTEIN KINASE) 8"/>
    <property type="match status" value="1"/>
</dbReference>
<protein>
    <submittedName>
        <fullName evidence="2">Ribonuclease H-like domain-containing protein</fullName>
    </submittedName>
</protein>